<accession>A0A177B0A3</accession>
<evidence type="ECO:0000313" key="2">
    <source>
        <dbReference type="Proteomes" id="UP000078046"/>
    </source>
</evidence>
<evidence type="ECO:0000313" key="1">
    <source>
        <dbReference type="EMBL" id="OAF67709.1"/>
    </source>
</evidence>
<dbReference type="Gene3D" id="2.60.40.150">
    <property type="entry name" value="C2 domain"/>
    <property type="match status" value="1"/>
</dbReference>
<keyword evidence="2" id="KW-1185">Reference proteome</keyword>
<proteinExistence type="predicted"/>
<dbReference type="EMBL" id="LWCA01000593">
    <property type="protein sequence ID" value="OAF67709.1"/>
    <property type="molecule type" value="Genomic_DNA"/>
</dbReference>
<dbReference type="Proteomes" id="UP000078046">
    <property type="component" value="Unassembled WGS sequence"/>
</dbReference>
<name>A0A177B0A3_9BILA</name>
<reference evidence="1 2" key="1">
    <citation type="submission" date="2016-04" db="EMBL/GenBank/DDBJ databases">
        <title>The genome of Intoshia linei affirms orthonectids as highly simplified spiralians.</title>
        <authorList>
            <person name="Mikhailov K.V."/>
            <person name="Slusarev G.S."/>
            <person name="Nikitin M.A."/>
            <person name="Logacheva M.D."/>
            <person name="Penin A."/>
            <person name="Aleoshin V."/>
            <person name="Panchin Y.V."/>
        </authorList>
    </citation>
    <scope>NUCLEOTIDE SEQUENCE [LARGE SCALE GENOMIC DNA]</scope>
    <source>
        <strain evidence="1">Intl2013</strain>
        <tissue evidence="1">Whole animal</tissue>
    </source>
</reference>
<dbReference type="InterPro" id="IPR035892">
    <property type="entry name" value="C2_domain_sf"/>
</dbReference>
<evidence type="ECO:0008006" key="3">
    <source>
        <dbReference type="Google" id="ProtNLM"/>
    </source>
</evidence>
<protein>
    <recommendedName>
        <fullName evidence="3">C2 domain-containing protein</fullName>
    </recommendedName>
</protein>
<sequence length="340" mass="39460">MNENSEKLNFISNKSIHFKHLTPLPIRNDSLLTSLRNSVKFRSQDIIENSDQTIPLPANNNRRRSTIAHGKIEDVDLKNYLNVKCISSEFERLGSLKCFYYGIIVIGNNTIIMDILIKKDSSPSSFEKKVISRNRVRSDRSHSRRTSIMVDQSGIGILLNYDKEQSILKLTLNRFTIINKIGEQENENIANLKYYIKIKTDHSSIEHCSKLYDLKKTCLKWFKEDFLFSVPEGDYTKDYIYFRVFTHSPLYYDEFIAECDIPIKMVKLGESILLPLYKTDSLDFKKKDNWGFLGEEVCNKASISIAFKYLQLSHRLNVLIMEGRNFDGINISSKSSNIFD</sequence>
<dbReference type="SUPFAM" id="SSF49562">
    <property type="entry name" value="C2 domain (Calcium/lipid-binding domain, CaLB)"/>
    <property type="match status" value="1"/>
</dbReference>
<dbReference type="AlphaFoldDB" id="A0A177B0A3"/>
<gene>
    <name evidence="1" type="ORF">A3Q56_04519</name>
</gene>
<comment type="caution">
    <text evidence="1">The sequence shown here is derived from an EMBL/GenBank/DDBJ whole genome shotgun (WGS) entry which is preliminary data.</text>
</comment>
<organism evidence="1 2">
    <name type="scientific">Intoshia linei</name>
    <dbReference type="NCBI Taxonomy" id="1819745"/>
    <lineage>
        <taxon>Eukaryota</taxon>
        <taxon>Metazoa</taxon>
        <taxon>Spiralia</taxon>
        <taxon>Lophotrochozoa</taxon>
        <taxon>Mesozoa</taxon>
        <taxon>Orthonectida</taxon>
        <taxon>Rhopaluridae</taxon>
        <taxon>Intoshia</taxon>
    </lineage>
</organism>